<evidence type="ECO:0000313" key="3">
    <source>
        <dbReference type="Proteomes" id="UP001066276"/>
    </source>
</evidence>
<protein>
    <submittedName>
        <fullName evidence="2">Uncharacterized protein</fullName>
    </submittedName>
</protein>
<dbReference type="Proteomes" id="UP001066276">
    <property type="component" value="Chromosome 9"/>
</dbReference>
<feature type="region of interest" description="Disordered" evidence="1">
    <location>
        <begin position="95"/>
        <end position="128"/>
    </location>
</feature>
<dbReference type="EMBL" id="JANPWB010000013">
    <property type="protein sequence ID" value="KAJ1110328.1"/>
    <property type="molecule type" value="Genomic_DNA"/>
</dbReference>
<evidence type="ECO:0000256" key="1">
    <source>
        <dbReference type="SAM" id="MobiDB-lite"/>
    </source>
</evidence>
<name>A0AAV7N7L0_PLEWA</name>
<gene>
    <name evidence="2" type="ORF">NDU88_007681</name>
</gene>
<dbReference type="AlphaFoldDB" id="A0AAV7N7L0"/>
<accession>A0AAV7N7L0</accession>
<evidence type="ECO:0000313" key="2">
    <source>
        <dbReference type="EMBL" id="KAJ1110328.1"/>
    </source>
</evidence>
<comment type="caution">
    <text evidence="2">The sequence shown here is derived from an EMBL/GenBank/DDBJ whole genome shotgun (WGS) entry which is preliminary data.</text>
</comment>
<sequence>MAHLYGSDRGLDCSRGHGRIHSDVCREQEQLTGAPRPAQLVEAVIRGGAKGQRLHGTGLMAPGLPATTTPGGVGETGRHFNAAWAHPLFPFSQTSLSTGVPQETCPAPEGTRGLHWHTQSAGGPVVLE</sequence>
<organism evidence="2 3">
    <name type="scientific">Pleurodeles waltl</name>
    <name type="common">Iberian ribbed newt</name>
    <dbReference type="NCBI Taxonomy" id="8319"/>
    <lineage>
        <taxon>Eukaryota</taxon>
        <taxon>Metazoa</taxon>
        <taxon>Chordata</taxon>
        <taxon>Craniata</taxon>
        <taxon>Vertebrata</taxon>
        <taxon>Euteleostomi</taxon>
        <taxon>Amphibia</taxon>
        <taxon>Batrachia</taxon>
        <taxon>Caudata</taxon>
        <taxon>Salamandroidea</taxon>
        <taxon>Salamandridae</taxon>
        <taxon>Pleurodelinae</taxon>
        <taxon>Pleurodeles</taxon>
    </lineage>
</organism>
<proteinExistence type="predicted"/>
<keyword evidence="3" id="KW-1185">Reference proteome</keyword>
<feature type="region of interest" description="Disordered" evidence="1">
    <location>
        <begin position="54"/>
        <end position="78"/>
    </location>
</feature>
<reference evidence="2" key="1">
    <citation type="journal article" date="2022" name="bioRxiv">
        <title>Sequencing and chromosome-scale assembly of the giantPleurodeles waltlgenome.</title>
        <authorList>
            <person name="Brown T."/>
            <person name="Elewa A."/>
            <person name="Iarovenko S."/>
            <person name="Subramanian E."/>
            <person name="Araus A.J."/>
            <person name="Petzold A."/>
            <person name="Susuki M."/>
            <person name="Suzuki K.-i.T."/>
            <person name="Hayashi T."/>
            <person name="Toyoda A."/>
            <person name="Oliveira C."/>
            <person name="Osipova E."/>
            <person name="Leigh N.D."/>
            <person name="Simon A."/>
            <person name="Yun M.H."/>
        </authorList>
    </citation>
    <scope>NUCLEOTIDE SEQUENCE</scope>
    <source>
        <strain evidence="2">20211129_DDA</strain>
        <tissue evidence="2">Liver</tissue>
    </source>
</reference>